<dbReference type="InterPro" id="IPR004886">
    <property type="entry name" value="Glucanosyltransferase"/>
</dbReference>
<evidence type="ECO:0000256" key="4">
    <source>
        <dbReference type="ARBA" id="ARBA00023180"/>
    </source>
</evidence>
<organism evidence="6 7">
    <name type="scientific">Acrasis kona</name>
    <dbReference type="NCBI Taxonomy" id="1008807"/>
    <lineage>
        <taxon>Eukaryota</taxon>
        <taxon>Discoba</taxon>
        <taxon>Heterolobosea</taxon>
        <taxon>Tetramitia</taxon>
        <taxon>Eutetramitia</taxon>
        <taxon>Acrasidae</taxon>
        <taxon>Acrasis</taxon>
    </lineage>
</organism>
<gene>
    <name evidence="6" type="ORF">AKO1_011757</name>
</gene>
<evidence type="ECO:0000256" key="2">
    <source>
        <dbReference type="ARBA" id="ARBA00022729"/>
    </source>
</evidence>
<dbReference type="GO" id="GO:0042124">
    <property type="term" value="F:1,3-beta-glucanosyltransferase activity"/>
    <property type="evidence" value="ECO:0007669"/>
    <property type="project" value="TreeGrafter"/>
</dbReference>
<dbReference type="GO" id="GO:0034411">
    <property type="term" value="P:cell wall (1-&gt;3)-beta-D-glucan biosynthetic process"/>
    <property type="evidence" value="ECO:0007669"/>
    <property type="project" value="TreeGrafter"/>
</dbReference>
<dbReference type="PANTHER" id="PTHR31468">
    <property type="entry name" value="1,3-BETA-GLUCANOSYLTRANSFERASE GAS1"/>
    <property type="match status" value="1"/>
</dbReference>
<dbReference type="Pfam" id="PF03198">
    <property type="entry name" value="Glyco_hydro_72"/>
    <property type="match status" value="1"/>
</dbReference>
<comment type="caution">
    <text evidence="6">The sequence shown here is derived from an EMBL/GenBank/DDBJ whole genome shotgun (WGS) entry which is preliminary data.</text>
</comment>
<dbReference type="Proteomes" id="UP001431209">
    <property type="component" value="Unassembled WGS sequence"/>
</dbReference>
<proteinExistence type="inferred from homology"/>
<sequence length="416" mass="46753">MHTPLVFICILCAFAYATVTTSNQYIVVDGQKFFVRGVDYSVIPIGNTPDSSYWADTADNSTFGRGVWQRDIANIKRMNGNTIRVYSMGGGNHTAFYDSLLANGIRIIMNMWVNWGNFSDSNYRASVLKDWSNFITKEKHPAILMWCFGNELNQGGGKDGPLLSLVNEARAVVQKIDTPNPRPITTTFADRDLANTVTTFFETSKLDVWSFQIYRGPSFYDLFAAFNKTVRLRKPLVITEFGCDAYDNKAQRVDEAQHDSFNMKLWNEVYANAGICAGGLSFNYADEWWRCDKSKPSVQKNCGNVAQNTCFDDFWNQEYSGLFSIAKNSGSGPDVLTPRKIVSSLTNLWKKDPYASTAAPSTTKVTTTTPAPTKKAVTSVLSVNDASKQLSHQRVSIPKYISYDPLRKRKHRVKKH</sequence>
<dbReference type="InterPro" id="IPR017853">
    <property type="entry name" value="GH"/>
</dbReference>
<evidence type="ECO:0000256" key="3">
    <source>
        <dbReference type="ARBA" id="ARBA00023157"/>
    </source>
</evidence>
<evidence type="ECO:0000313" key="6">
    <source>
        <dbReference type="EMBL" id="KAL0485434.1"/>
    </source>
</evidence>
<protein>
    <submittedName>
        <fullName evidence="6">1,3-beta-glucanosyltransferase</fullName>
    </submittedName>
</protein>
<dbReference type="EMBL" id="JAOPGA020001138">
    <property type="protein sequence ID" value="KAL0485434.1"/>
    <property type="molecule type" value="Genomic_DNA"/>
</dbReference>
<comment type="similarity">
    <text evidence="1">Belongs to the glycosyl hydrolase 72 family.</text>
</comment>
<accession>A0AAW2Z7X4</accession>
<dbReference type="SUPFAM" id="SSF51445">
    <property type="entry name" value="(Trans)glycosidases"/>
    <property type="match status" value="1"/>
</dbReference>
<reference evidence="6 7" key="1">
    <citation type="submission" date="2024-03" db="EMBL/GenBank/DDBJ databases">
        <title>The Acrasis kona genome and developmental transcriptomes reveal deep origins of eukaryotic multicellular pathways.</title>
        <authorList>
            <person name="Sheikh S."/>
            <person name="Fu C.-J."/>
            <person name="Brown M.W."/>
            <person name="Baldauf S.L."/>
        </authorList>
    </citation>
    <scope>NUCLEOTIDE SEQUENCE [LARGE SCALE GENOMIC DNA]</scope>
    <source>
        <strain evidence="6 7">ATCC MYA-3509</strain>
    </source>
</reference>
<evidence type="ECO:0000256" key="1">
    <source>
        <dbReference type="ARBA" id="ARBA00007528"/>
    </source>
</evidence>
<dbReference type="PANTHER" id="PTHR31468:SF2">
    <property type="entry name" value="1,3-BETA-GLUCANOSYLTRANSFERASE GAS1"/>
    <property type="match status" value="1"/>
</dbReference>
<evidence type="ECO:0000313" key="7">
    <source>
        <dbReference type="Proteomes" id="UP001431209"/>
    </source>
</evidence>
<dbReference type="Gene3D" id="3.20.20.80">
    <property type="entry name" value="Glycosidases"/>
    <property type="match status" value="1"/>
</dbReference>
<dbReference type="AlphaFoldDB" id="A0AAW2Z7X4"/>
<dbReference type="GO" id="GO:0005886">
    <property type="term" value="C:plasma membrane"/>
    <property type="evidence" value="ECO:0007669"/>
    <property type="project" value="TreeGrafter"/>
</dbReference>
<name>A0AAW2Z7X4_9EUKA</name>
<evidence type="ECO:0000256" key="5">
    <source>
        <dbReference type="SAM" id="SignalP"/>
    </source>
</evidence>
<keyword evidence="4" id="KW-0325">Glycoprotein</keyword>
<keyword evidence="7" id="KW-1185">Reference proteome</keyword>
<keyword evidence="2 5" id="KW-0732">Signal</keyword>
<feature type="chain" id="PRO_5043397042" evidence="5">
    <location>
        <begin position="18"/>
        <end position="416"/>
    </location>
</feature>
<feature type="signal peptide" evidence="5">
    <location>
        <begin position="1"/>
        <end position="17"/>
    </location>
</feature>
<keyword evidence="3" id="KW-1015">Disulfide bond</keyword>